<feature type="transmembrane region" description="Helical" evidence="5">
    <location>
        <begin position="126"/>
        <end position="148"/>
    </location>
</feature>
<keyword evidence="8" id="KW-1185">Reference proteome</keyword>
<dbReference type="InterPro" id="IPR006685">
    <property type="entry name" value="MscS_channel_2nd"/>
</dbReference>
<feature type="compositionally biased region" description="Basic and acidic residues" evidence="4">
    <location>
        <begin position="72"/>
        <end position="100"/>
    </location>
</feature>
<keyword evidence="5" id="KW-0812">Transmembrane</keyword>
<dbReference type="EMBL" id="JAKWBI020000674">
    <property type="protein sequence ID" value="KAJ2893005.1"/>
    <property type="molecule type" value="Genomic_DNA"/>
</dbReference>
<reference evidence="7" key="1">
    <citation type="submission" date="2022-07" db="EMBL/GenBank/DDBJ databases">
        <title>Draft genome sequence of Zalerion maritima ATCC 34329, a (micro)plastics degrading marine fungus.</title>
        <authorList>
            <person name="Paco A."/>
            <person name="Goncalves M.F.M."/>
            <person name="Rocha-Santos T.A.P."/>
            <person name="Alves A."/>
        </authorList>
    </citation>
    <scope>NUCLEOTIDE SEQUENCE</scope>
    <source>
        <strain evidence="7">ATCC 34329</strain>
    </source>
</reference>
<dbReference type="GO" id="GO:0005509">
    <property type="term" value="F:calcium ion binding"/>
    <property type="evidence" value="ECO:0007669"/>
    <property type="project" value="InterPro"/>
</dbReference>
<dbReference type="InterPro" id="IPR058650">
    <property type="entry name" value="Msy1/2-like"/>
</dbReference>
<organism evidence="7 8">
    <name type="scientific">Zalerion maritima</name>
    <dbReference type="NCBI Taxonomy" id="339359"/>
    <lineage>
        <taxon>Eukaryota</taxon>
        <taxon>Fungi</taxon>
        <taxon>Dikarya</taxon>
        <taxon>Ascomycota</taxon>
        <taxon>Pezizomycotina</taxon>
        <taxon>Sordariomycetes</taxon>
        <taxon>Lulworthiomycetidae</taxon>
        <taxon>Lulworthiales</taxon>
        <taxon>Lulworthiaceae</taxon>
        <taxon>Zalerion</taxon>
    </lineage>
</organism>
<feature type="transmembrane region" description="Helical" evidence="5">
    <location>
        <begin position="168"/>
        <end position="194"/>
    </location>
</feature>
<feature type="transmembrane region" description="Helical" evidence="5">
    <location>
        <begin position="254"/>
        <end position="274"/>
    </location>
</feature>
<dbReference type="PANTHER" id="PTHR31323:SF15">
    <property type="entry name" value="MECHANOSENSITIVE ION CHANNEL PROTEIN MSY1"/>
    <property type="match status" value="1"/>
</dbReference>
<feature type="region of interest" description="Disordered" evidence="4">
    <location>
        <begin position="1"/>
        <end position="55"/>
    </location>
</feature>
<feature type="transmembrane region" description="Helical" evidence="5">
    <location>
        <begin position="472"/>
        <end position="489"/>
    </location>
</feature>
<evidence type="ECO:0000313" key="7">
    <source>
        <dbReference type="EMBL" id="KAJ2893005.1"/>
    </source>
</evidence>
<evidence type="ECO:0000259" key="6">
    <source>
        <dbReference type="PROSITE" id="PS50222"/>
    </source>
</evidence>
<dbReference type="InterPro" id="IPR002048">
    <property type="entry name" value="EF_hand_dom"/>
</dbReference>
<evidence type="ECO:0000256" key="3">
    <source>
        <dbReference type="PIRNR" id="PIRNR017209"/>
    </source>
</evidence>
<keyword evidence="3 5" id="KW-0472">Membrane</keyword>
<feature type="region of interest" description="Disordered" evidence="4">
    <location>
        <begin position="72"/>
        <end position="102"/>
    </location>
</feature>
<dbReference type="Proteomes" id="UP001201980">
    <property type="component" value="Unassembled WGS sequence"/>
</dbReference>
<dbReference type="PROSITE" id="PS50222">
    <property type="entry name" value="EF_HAND_2"/>
    <property type="match status" value="1"/>
</dbReference>
<evidence type="ECO:0000313" key="8">
    <source>
        <dbReference type="Proteomes" id="UP001201980"/>
    </source>
</evidence>
<dbReference type="InterPro" id="IPR016688">
    <property type="entry name" value="MscS-like_plants/fungi"/>
</dbReference>
<dbReference type="InterPro" id="IPR010920">
    <property type="entry name" value="LSM_dom_sf"/>
</dbReference>
<feature type="compositionally biased region" description="Low complexity" evidence="4">
    <location>
        <begin position="737"/>
        <end position="749"/>
    </location>
</feature>
<sequence>MASLTPHDPREGRDSDRDREREFDEKGTVSTLAPDLELQNSLSPRDSSKEQVSRLNDDLELLRAEQLVSNREHDLEKQTSRRHQREPEDTFNPREDEDKVTQPVDEPNFLNRIWLKLKKFPRFVRYFLYLLPVALILLIPILLSIYVFDDGKAPIGGTGGVKLRWFGIWLETVWLSLWAARIVTAIIPYIFKILASVLGSTNGKNWKDIGHQLELPTAIFFWLLAVLISFLPIVNNHRAPNPALKDGELTDITWINVVQKIIIACFSLAAMNFVEKILMQWIAVSFHQRTYAKRIEDHKIALAYLVKLYEHSKTKINCEDSIWEAAGGDPGSGARTPLRALQNNARNVVSGVGNVVNRMAGDFTGRKFKVNHPRKVVLEMIKTTESAQTLARLIFRSLHDGDSEVITLKNMELAFEAQEEADACFNLLDRDLNGDLTMAELEGTCDEIHREKKAIAANVKDLDSVIKKLDNVFLTICIIITIIVFVSIISGSAASALASAGTAVLGLAWVLQSTAQEFLQSVIFVFVKHPYDVGDRVTIYGNTGTTLTGDDYYVTEIHLLFTAFKKLEGHIVQAPNSVLNSLFILNHQRSSGLADPIPLVMRFGTAPDLIEQLKERMLMFVEENKRDYQSKIITEVKSIDEVYSFTMNFIFFHKSSFQNELIRLNRHNKFVSQLMYEMHNLGIEGPRRQQPGGNPQYPFYWTQVSPPTYRSSEVAASGPVPTGPTIHSIPEEHPGDSNGAIGSSGIASGVAQKVPSHSSSVLRNRADSHASYMGQHNTGTDFQDVFEFRRADNVNRGASVHSHNTVEQLRQQEERDRELERQISQNSESRRHLFHGRPKKNRGTWEV</sequence>
<feature type="region of interest" description="Disordered" evidence="4">
    <location>
        <begin position="710"/>
        <end position="763"/>
    </location>
</feature>
<feature type="region of interest" description="Disordered" evidence="4">
    <location>
        <begin position="796"/>
        <end position="847"/>
    </location>
</feature>
<keyword evidence="3" id="KW-0256">Endoplasmic reticulum</keyword>
<name>A0AAD5WNA7_9PEZI</name>
<comment type="subcellular location">
    <subcellularLocation>
        <location evidence="1">Endomembrane system</location>
        <topology evidence="1">Multi-pass membrane protein</topology>
    </subcellularLocation>
    <subcellularLocation>
        <location evidence="3">Endoplasmic reticulum membrane</location>
    </subcellularLocation>
</comment>
<evidence type="ECO:0000256" key="1">
    <source>
        <dbReference type="ARBA" id="ARBA00004127"/>
    </source>
</evidence>
<evidence type="ECO:0000256" key="4">
    <source>
        <dbReference type="SAM" id="MobiDB-lite"/>
    </source>
</evidence>
<feature type="compositionally biased region" description="Basic residues" evidence="4">
    <location>
        <begin position="832"/>
        <end position="847"/>
    </location>
</feature>
<feature type="compositionally biased region" description="Basic and acidic residues" evidence="4">
    <location>
        <begin position="7"/>
        <end position="27"/>
    </location>
</feature>
<dbReference type="Pfam" id="PF25886">
    <property type="entry name" value="Msy1"/>
    <property type="match status" value="1"/>
</dbReference>
<feature type="transmembrane region" description="Helical" evidence="5">
    <location>
        <begin position="215"/>
        <end position="234"/>
    </location>
</feature>
<dbReference type="Pfam" id="PF00924">
    <property type="entry name" value="MS_channel_2nd"/>
    <property type="match status" value="1"/>
</dbReference>
<comment type="caution">
    <text evidence="7">The sequence shown here is derived from an EMBL/GenBank/DDBJ whole genome shotgun (WGS) entry which is preliminary data.</text>
</comment>
<feature type="compositionally biased region" description="Basic and acidic residues" evidence="4">
    <location>
        <begin position="46"/>
        <end position="55"/>
    </location>
</feature>
<comment type="similarity">
    <text evidence="2 3">Belongs to the MscS (TC 1.A.23) family.</text>
</comment>
<evidence type="ECO:0000256" key="2">
    <source>
        <dbReference type="ARBA" id="ARBA00008017"/>
    </source>
</evidence>
<dbReference type="GO" id="GO:0005262">
    <property type="term" value="F:calcium channel activity"/>
    <property type="evidence" value="ECO:0007669"/>
    <property type="project" value="TreeGrafter"/>
</dbReference>
<gene>
    <name evidence="7" type="ORF">MKZ38_009134</name>
</gene>
<dbReference type="SUPFAM" id="SSF50182">
    <property type="entry name" value="Sm-like ribonucleoproteins"/>
    <property type="match status" value="1"/>
</dbReference>
<feature type="domain" description="EF-hand" evidence="6">
    <location>
        <begin position="416"/>
        <end position="451"/>
    </location>
</feature>
<dbReference type="AlphaFoldDB" id="A0AAD5WNA7"/>
<proteinExistence type="inferred from homology"/>
<accession>A0AAD5WNA7</accession>
<feature type="compositionally biased region" description="Basic and acidic residues" evidence="4">
    <location>
        <begin position="810"/>
        <end position="821"/>
    </location>
</feature>
<dbReference type="PANTHER" id="PTHR31323">
    <property type="entry name" value="MECHANOSENSITIVE ION CHANNEL PROTEIN MSY2"/>
    <property type="match status" value="1"/>
</dbReference>
<protein>
    <recommendedName>
        <fullName evidence="3">Mechanosensitive ion channel protein</fullName>
    </recommendedName>
</protein>
<evidence type="ECO:0000256" key="5">
    <source>
        <dbReference type="SAM" id="Phobius"/>
    </source>
</evidence>
<dbReference type="GO" id="GO:0005789">
    <property type="term" value="C:endoplasmic reticulum membrane"/>
    <property type="evidence" value="ECO:0007669"/>
    <property type="project" value="UniProtKB-SubCell"/>
</dbReference>
<dbReference type="GO" id="GO:0006874">
    <property type="term" value="P:intracellular calcium ion homeostasis"/>
    <property type="evidence" value="ECO:0007669"/>
    <property type="project" value="TreeGrafter"/>
</dbReference>
<dbReference type="PIRSF" id="PIRSF017209">
    <property type="entry name" value="Memb_At2g17000_prd"/>
    <property type="match status" value="1"/>
</dbReference>
<keyword evidence="5" id="KW-1133">Transmembrane helix</keyword>